<dbReference type="AlphaFoldDB" id="A0A084VV83"/>
<dbReference type="EnsemblMetazoa" id="ASIC009722-RA">
    <property type="protein sequence ID" value="ASIC009722-PA"/>
    <property type="gene ID" value="ASIC009722"/>
</dbReference>
<proteinExistence type="predicted"/>
<dbReference type="EMBL" id="KE525157">
    <property type="protein sequence ID" value="KFB41877.1"/>
    <property type="molecule type" value="Genomic_DNA"/>
</dbReference>
<evidence type="ECO:0000313" key="3">
    <source>
        <dbReference type="EnsemblMetazoa" id="ASIC009722-PA"/>
    </source>
</evidence>
<evidence type="ECO:0000313" key="2">
    <source>
        <dbReference type="EMBL" id="KFB41877.1"/>
    </source>
</evidence>
<accession>A0A084VV83</accession>
<dbReference type="EMBL" id="ATLV01017159">
    <property type="status" value="NOT_ANNOTATED_CDS"/>
    <property type="molecule type" value="Genomic_DNA"/>
</dbReference>
<keyword evidence="4" id="KW-1185">Reference proteome</keyword>
<dbReference type="Proteomes" id="UP000030765">
    <property type="component" value="Unassembled WGS sequence"/>
</dbReference>
<reference evidence="3" key="2">
    <citation type="submission" date="2020-05" db="UniProtKB">
        <authorList>
            <consortium name="EnsemblMetazoa"/>
        </authorList>
    </citation>
    <scope>IDENTIFICATION</scope>
</reference>
<organism evidence="2">
    <name type="scientific">Anopheles sinensis</name>
    <name type="common">Mosquito</name>
    <dbReference type="NCBI Taxonomy" id="74873"/>
    <lineage>
        <taxon>Eukaryota</taxon>
        <taxon>Metazoa</taxon>
        <taxon>Ecdysozoa</taxon>
        <taxon>Arthropoda</taxon>
        <taxon>Hexapoda</taxon>
        <taxon>Insecta</taxon>
        <taxon>Pterygota</taxon>
        <taxon>Neoptera</taxon>
        <taxon>Endopterygota</taxon>
        <taxon>Diptera</taxon>
        <taxon>Nematocera</taxon>
        <taxon>Culicoidea</taxon>
        <taxon>Culicidae</taxon>
        <taxon>Anophelinae</taxon>
        <taxon>Anopheles</taxon>
    </lineage>
</organism>
<evidence type="ECO:0000313" key="4">
    <source>
        <dbReference type="Proteomes" id="UP000030765"/>
    </source>
</evidence>
<feature type="compositionally biased region" description="Basic and acidic residues" evidence="1">
    <location>
        <begin position="93"/>
        <end position="102"/>
    </location>
</feature>
<dbReference type="VEuPathDB" id="VectorBase:ASIC009722"/>
<protein>
    <submittedName>
        <fullName evidence="2 3">Oxidoreductase</fullName>
    </submittedName>
</protein>
<gene>
    <name evidence="2" type="ORF">ZHAS_00009722</name>
</gene>
<sequence length="102" mass="11009">MYFATSVGVGRLDASFTEFSEDGRRRSWAQFNCVLPGHECGSVVRSPQPSNNLLLLMGAQLVHPSFRRARELQLTELGLGPAPPSTVTVRGGVGEEGRALLP</sequence>
<feature type="region of interest" description="Disordered" evidence="1">
    <location>
        <begin position="80"/>
        <end position="102"/>
    </location>
</feature>
<reference evidence="2 4" key="1">
    <citation type="journal article" date="2014" name="BMC Genomics">
        <title>Genome sequence of Anopheles sinensis provides insight into genetics basis of mosquito competence for malaria parasites.</title>
        <authorList>
            <person name="Zhou D."/>
            <person name="Zhang D."/>
            <person name="Ding G."/>
            <person name="Shi L."/>
            <person name="Hou Q."/>
            <person name="Ye Y."/>
            <person name="Xu Y."/>
            <person name="Zhou H."/>
            <person name="Xiong C."/>
            <person name="Li S."/>
            <person name="Yu J."/>
            <person name="Hong S."/>
            <person name="Yu X."/>
            <person name="Zou P."/>
            <person name="Chen C."/>
            <person name="Chang X."/>
            <person name="Wang W."/>
            <person name="Lv Y."/>
            <person name="Sun Y."/>
            <person name="Ma L."/>
            <person name="Shen B."/>
            <person name="Zhu C."/>
        </authorList>
    </citation>
    <scope>NUCLEOTIDE SEQUENCE [LARGE SCALE GENOMIC DNA]</scope>
</reference>
<evidence type="ECO:0000256" key="1">
    <source>
        <dbReference type="SAM" id="MobiDB-lite"/>
    </source>
</evidence>
<name>A0A084VV83_ANOSI</name>